<evidence type="ECO:0000313" key="2">
    <source>
        <dbReference type="EMBL" id="NXJ17109.1"/>
    </source>
</evidence>
<accession>A0A7K9Z7S6</accession>
<sequence length="164" mass="18573">KIWIKITSLGFTKSQITSDETIQQLCVECRWDYFPAEDNPPSLPNPTGGQRSDCNYSTVINVDQADNCAEREYLNSVLKPDPLTGSTLKFTVLSDTSEDEQDLECEDTDFALVHLKEIFQKQRNIIEQDTDVFDSQDDSAVIGKLRGTVEALHALPSVERRMQR</sequence>
<dbReference type="AlphaFoldDB" id="A0A7K9Z7S6"/>
<comment type="caution">
    <text evidence="2">The sequence shown here is derived from an EMBL/GenBank/DDBJ whole genome shotgun (WGS) entry which is preliminary data.</text>
</comment>
<organism evidence="2 3">
    <name type="scientific">Dicrurus megarhynchus</name>
    <dbReference type="NCBI Taxonomy" id="450177"/>
    <lineage>
        <taxon>Eukaryota</taxon>
        <taxon>Metazoa</taxon>
        <taxon>Chordata</taxon>
        <taxon>Craniata</taxon>
        <taxon>Vertebrata</taxon>
        <taxon>Euteleostomi</taxon>
        <taxon>Archelosauria</taxon>
        <taxon>Archosauria</taxon>
        <taxon>Dinosauria</taxon>
        <taxon>Saurischia</taxon>
        <taxon>Theropoda</taxon>
        <taxon>Coelurosauria</taxon>
        <taxon>Aves</taxon>
        <taxon>Neognathae</taxon>
        <taxon>Neoaves</taxon>
        <taxon>Telluraves</taxon>
        <taxon>Australaves</taxon>
        <taxon>Passeriformes</taxon>
        <taxon>Corvoidea</taxon>
        <taxon>Dicruridae</taxon>
        <taxon>Dicrurus</taxon>
    </lineage>
</organism>
<dbReference type="GO" id="GO:0046548">
    <property type="term" value="P:retinal rod cell development"/>
    <property type="evidence" value="ECO:0007669"/>
    <property type="project" value="TreeGrafter"/>
</dbReference>
<keyword evidence="3" id="KW-1185">Reference proteome</keyword>
<gene>
    <name evidence="2" type="primary">Rpgrip1l_0</name>
    <name evidence="2" type="ORF">DICMEG_R01020</name>
</gene>
<evidence type="ECO:0000313" key="3">
    <source>
        <dbReference type="Proteomes" id="UP000537234"/>
    </source>
</evidence>
<feature type="non-terminal residue" evidence="2">
    <location>
        <position position="164"/>
    </location>
</feature>
<dbReference type="GO" id="GO:1905515">
    <property type="term" value="P:non-motile cilium assembly"/>
    <property type="evidence" value="ECO:0007669"/>
    <property type="project" value="TreeGrafter"/>
</dbReference>
<feature type="domain" description="RPGRIP1 C-terminal" evidence="1">
    <location>
        <begin position="1"/>
        <end position="158"/>
    </location>
</feature>
<name>A0A7K9Z7S6_9CORV</name>
<reference evidence="2 3" key="1">
    <citation type="submission" date="2019-09" db="EMBL/GenBank/DDBJ databases">
        <title>Bird 10,000 Genomes (B10K) Project - Family phase.</title>
        <authorList>
            <person name="Zhang G."/>
        </authorList>
    </citation>
    <scope>NUCLEOTIDE SEQUENCE [LARGE SCALE GENOMIC DNA]</scope>
    <source>
        <strain evidence="2">B10K-DU-001-48</strain>
        <tissue evidence="2">Muscle</tissue>
    </source>
</reference>
<dbReference type="PANTHER" id="PTHR14240:SF4">
    <property type="entry name" value="PROTEIN FANTOM"/>
    <property type="match status" value="1"/>
</dbReference>
<dbReference type="Pfam" id="PF18111">
    <property type="entry name" value="RPGR1_C"/>
    <property type="match status" value="1"/>
</dbReference>
<dbReference type="InterPro" id="IPR035892">
    <property type="entry name" value="C2_domain_sf"/>
</dbReference>
<dbReference type="Proteomes" id="UP000537234">
    <property type="component" value="Unassembled WGS sequence"/>
</dbReference>
<feature type="non-terminal residue" evidence="2">
    <location>
        <position position="1"/>
    </location>
</feature>
<proteinExistence type="predicted"/>
<evidence type="ECO:0000259" key="1">
    <source>
        <dbReference type="Pfam" id="PF18111"/>
    </source>
</evidence>
<dbReference type="GO" id="GO:0032391">
    <property type="term" value="C:photoreceptor connecting cilium"/>
    <property type="evidence" value="ECO:0007669"/>
    <property type="project" value="TreeGrafter"/>
</dbReference>
<dbReference type="InterPro" id="IPR041091">
    <property type="entry name" value="RPGRIP1_C"/>
</dbReference>
<dbReference type="EMBL" id="VXAD01000278">
    <property type="protein sequence ID" value="NXJ17109.1"/>
    <property type="molecule type" value="Genomic_DNA"/>
</dbReference>
<dbReference type="InterPro" id="IPR031139">
    <property type="entry name" value="RPGRIP1_fam"/>
</dbReference>
<dbReference type="GO" id="GO:0031870">
    <property type="term" value="F:thromboxane A2 receptor binding"/>
    <property type="evidence" value="ECO:0007669"/>
    <property type="project" value="TreeGrafter"/>
</dbReference>
<dbReference type="PANTHER" id="PTHR14240">
    <property type="entry name" value="RETINITIS PIGMENTOSA GTPASE REGULATOR-INTERACTING PROTEIN"/>
    <property type="match status" value="1"/>
</dbReference>
<protein>
    <submittedName>
        <fullName evidence="2">FTM protein</fullName>
    </submittedName>
</protein>
<dbReference type="Gene3D" id="2.60.40.150">
    <property type="entry name" value="C2 domain"/>
    <property type="match status" value="1"/>
</dbReference>